<comment type="caution">
    <text evidence="2">The sequence shown here is derived from an EMBL/GenBank/DDBJ whole genome shotgun (WGS) entry which is preliminary data.</text>
</comment>
<evidence type="ECO:0000313" key="2">
    <source>
        <dbReference type="EMBL" id="OBS74324.1"/>
    </source>
</evidence>
<gene>
    <name evidence="2" type="ORF">A6R68_15138</name>
</gene>
<organism evidence="2 3">
    <name type="scientific">Neotoma lepida</name>
    <name type="common">Desert woodrat</name>
    <dbReference type="NCBI Taxonomy" id="56216"/>
    <lineage>
        <taxon>Eukaryota</taxon>
        <taxon>Metazoa</taxon>
        <taxon>Chordata</taxon>
        <taxon>Craniata</taxon>
        <taxon>Vertebrata</taxon>
        <taxon>Euteleostomi</taxon>
        <taxon>Mammalia</taxon>
        <taxon>Eutheria</taxon>
        <taxon>Euarchontoglires</taxon>
        <taxon>Glires</taxon>
        <taxon>Rodentia</taxon>
        <taxon>Myomorpha</taxon>
        <taxon>Muroidea</taxon>
        <taxon>Cricetidae</taxon>
        <taxon>Neotominae</taxon>
        <taxon>Neotoma</taxon>
    </lineage>
</organism>
<dbReference type="Gene3D" id="1.10.275.10">
    <property type="entry name" value="Fumarase/aspartase (N-terminal domain)"/>
    <property type="match status" value="1"/>
</dbReference>
<dbReference type="GO" id="GO:0006106">
    <property type="term" value="P:fumarate metabolic process"/>
    <property type="evidence" value="ECO:0007669"/>
    <property type="project" value="InterPro"/>
</dbReference>
<evidence type="ECO:0000259" key="1">
    <source>
        <dbReference type="Pfam" id="PF00206"/>
    </source>
</evidence>
<dbReference type="InterPro" id="IPR008948">
    <property type="entry name" value="L-Aspartase-like"/>
</dbReference>
<dbReference type="PANTHER" id="PTHR11444:SF1">
    <property type="entry name" value="FUMARATE HYDRATASE, MITOCHONDRIAL"/>
    <property type="match status" value="1"/>
</dbReference>
<dbReference type="AlphaFoldDB" id="A0A1A6H7P7"/>
<protein>
    <recommendedName>
        <fullName evidence="1">Fumarate lyase N-terminal domain-containing protein</fullName>
    </recommendedName>
</protein>
<dbReference type="EMBL" id="LZPO01044443">
    <property type="protein sequence ID" value="OBS74324.1"/>
    <property type="molecule type" value="Genomic_DNA"/>
</dbReference>
<dbReference type="SUPFAM" id="SSF48557">
    <property type="entry name" value="L-aspartase-like"/>
    <property type="match status" value="1"/>
</dbReference>
<evidence type="ECO:0000313" key="3">
    <source>
        <dbReference type="Proteomes" id="UP000092124"/>
    </source>
</evidence>
<dbReference type="InterPro" id="IPR005677">
    <property type="entry name" value="Fum_hydII"/>
</dbReference>
<dbReference type="InterPro" id="IPR022761">
    <property type="entry name" value="Fumarate_lyase_N"/>
</dbReference>
<dbReference type="GO" id="GO:0004333">
    <property type="term" value="F:fumarate hydratase activity"/>
    <property type="evidence" value="ECO:0007669"/>
    <property type="project" value="InterPro"/>
</dbReference>
<dbReference type="Gene3D" id="1.20.200.10">
    <property type="entry name" value="Fumarase/aspartase (Central domain)"/>
    <property type="match status" value="1"/>
</dbReference>
<dbReference type="STRING" id="56216.A0A1A6H7P7"/>
<proteinExistence type="predicted"/>
<dbReference type="GO" id="GO:0006099">
    <property type="term" value="P:tricarboxylic acid cycle"/>
    <property type="evidence" value="ECO:0007669"/>
    <property type="project" value="TreeGrafter"/>
</dbReference>
<feature type="non-terminal residue" evidence="2">
    <location>
        <position position="252"/>
    </location>
</feature>
<keyword evidence="3" id="KW-1185">Reference proteome</keyword>
<feature type="non-terminal residue" evidence="2">
    <location>
        <position position="1"/>
    </location>
</feature>
<accession>A0A1A6H7P7</accession>
<dbReference type="GO" id="GO:0006108">
    <property type="term" value="P:malate metabolic process"/>
    <property type="evidence" value="ECO:0007669"/>
    <property type="project" value="TreeGrafter"/>
</dbReference>
<dbReference type="GO" id="GO:0005739">
    <property type="term" value="C:mitochondrion"/>
    <property type="evidence" value="ECO:0007669"/>
    <property type="project" value="TreeGrafter"/>
</dbReference>
<feature type="domain" description="Fumarate lyase N-terminal" evidence="1">
    <location>
        <begin position="8"/>
        <end position="135"/>
    </location>
</feature>
<dbReference type="Pfam" id="PF00206">
    <property type="entry name" value="Lyase_1"/>
    <property type="match status" value="2"/>
</dbReference>
<dbReference type="PANTHER" id="PTHR11444">
    <property type="entry name" value="ASPARTATEAMMONIA/ARGININOSUCCINATE/ADENYLOSUCCINATE LYASE"/>
    <property type="match status" value="1"/>
</dbReference>
<dbReference type="Proteomes" id="UP000092124">
    <property type="component" value="Unassembled WGS sequence"/>
</dbReference>
<name>A0A1A6H7P7_NEOLE</name>
<feature type="domain" description="Fumarate lyase N-terminal" evidence="1">
    <location>
        <begin position="144"/>
        <end position="207"/>
    </location>
</feature>
<sequence length="252" mass="27431">LEVGQVSNSIINAFGILKQAAAVEVNQDYGLDPKIASAIMKASPEVAEGKLNEHFPLMVWQSGSGTQTNINVNEVISNRAIETLACQLGNNKQVHLNEHANTNQNSNDTFFAAVVEVHKVLLPPVQKLHDVLSAKPSVCTHRIHFTEKAAKAATLIGLSFITALSKFEALASHDALAEFSKARITSASSLMKIENDTCFLHSGPWYGKTSKIARPIHTHTQRINLRGNGFELGCFMAEQFEEGVKSKDMLGP</sequence>
<reference evidence="2 3" key="1">
    <citation type="submission" date="2016-06" db="EMBL/GenBank/DDBJ databases">
        <title>The Draft Genome Sequence and Annotation of the Desert Woodrat Neotoma lepida.</title>
        <authorList>
            <person name="Campbell M."/>
            <person name="Oakeson K.F."/>
            <person name="Yandell M."/>
            <person name="Halpert J.R."/>
            <person name="Dearing D."/>
        </authorList>
    </citation>
    <scope>NUCLEOTIDE SEQUENCE [LARGE SCALE GENOMIC DNA]</scope>
    <source>
        <strain evidence="2">417</strain>
        <tissue evidence="2">Liver</tissue>
    </source>
</reference>
<dbReference type="InterPro" id="IPR024083">
    <property type="entry name" value="Fumarase/histidase_N"/>
</dbReference>
<dbReference type="OrthoDB" id="1738025at2759"/>